<organism evidence="1">
    <name type="scientific">bioreactor metagenome</name>
    <dbReference type="NCBI Taxonomy" id="1076179"/>
    <lineage>
        <taxon>unclassified sequences</taxon>
        <taxon>metagenomes</taxon>
        <taxon>ecological metagenomes</taxon>
    </lineage>
</organism>
<reference evidence="1" key="1">
    <citation type="submission" date="2019-08" db="EMBL/GenBank/DDBJ databases">
        <authorList>
            <person name="Kucharzyk K."/>
            <person name="Murdoch R.W."/>
            <person name="Higgins S."/>
            <person name="Loffler F."/>
        </authorList>
    </citation>
    <scope>NUCLEOTIDE SEQUENCE</scope>
</reference>
<proteinExistence type="predicted"/>
<evidence type="ECO:0000313" key="1">
    <source>
        <dbReference type="EMBL" id="MPN17286.1"/>
    </source>
</evidence>
<name>A0A645FU49_9ZZZZ</name>
<dbReference type="AlphaFoldDB" id="A0A645FU49"/>
<gene>
    <name evidence="1" type="ORF">SDC9_164639</name>
</gene>
<protein>
    <submittedName>
        <fullName evidence="1">Uncharacterized protein</fullName>
    </submittedName>
</protein>
<dbReference type="EMBL" id="VSSQ01064371">
    <property type="protein sequence ID" value="MPN17286.1"/>
    <property type="molecule type" value="Genomic_DNA"/>
</dbReference>
<accession>A0A645FU49</accession>
<comment type="caution">
    <text evidence="1">The sequence shown here is derived from an EMBL/GenBank/DDBJ whole genome shotgun (WGS) entry which is preliminary data.</text>
</comment>
<sequence>MRKARFRSLRETERSMSNVASSSDNASSYSFFTYLPANSLYKSTFTLFFTKSTSISSMRKNFPVKSTIGRVFPSLSTSVSPGTSFSLPILASSAPKVGAICTIPVPSSVVTKSPQTTLKAFSVTFIHGKSCSYPIPASSEPFHVFSNTRKGIFLSPSL</sequence>